<evidence type="ECO:0000313" key="3">
    <source>
        <dbReference type="Proteomes" id="UP001229421"/>
    </source>
</evidence>
<organism evidence="2 3">
    <name type="scientific">Tagetes erecta</name>
    <name type="common">African marigold</name>
    <dbReference type="NCBI Taxonomy" id="13708"/>
    <lineage>
        <taxon>Eukaryota</taxon>
        <taxon>Viridiplantae</taxon>
        <taxon>Streptophyta</taxon>
        <taxon>Embryophyta</taxon>
        <taxon>Tracheophyta</taxon>
        <taxon>Spermatophyta</taxon>
        <taxon>Magnoliopsida</taxon>
        <taxon>eudicotyledons</taxon>
        <taxon>Gunneridae</taxon>
        <taxon>Pentapetalae</taxon>
        <taxon>asterids</taxon>
        <taxon>campanulids</taxon>
        <taxon>Asterales</taxon>
        <taxon>Asteraceae</taxon>
        <taxon>Asteroideae</taxon>
        <taxon>Heliantheae alliance</taxon>
        <taxon>Tageteae</taxon>
        <taxon>Tagetes</taxon>
    </lineage>
</organism>
<comment type="caution">
    <text evidence="2">The sequence shown here is derived from an EMBL/GenBank/DDBJ whole genome shotgun (WGS) entry which is preliminary data.</text>
</comment>
<sequence length="130" mass="14691">MGRPRLCDRPIGRSSDAQTSPTSGFRSFPITSYRYNQSRFATSGDPHENTPHNTQRRQNDSAANSNVQTYATPASSVTSFALTSDNYNQSRSATYEYRHANTPRNNHTILDYTGFFLLHPDYNAQHLLTL</sequence>
<feature type="compositionally biased region" description="Polar residues" evidence="1">
    <location>
        <begin position="15"/>
        <end position="41"/>
    </location>
</feature>
<dbReference type="Proteomes" id="UP001229421">
    <property type="component" value="Unassembled WGS sequence"/>
</dbReference>
<gene>
    <name evidence="2" type="ORF">QVD17_07040</name>
</gene>
<accession>A0AAD8PCC0</accession>
<dbReference type="AlphaFoldDB" id="A0AAD8PCC0"/>
<name>A0AAD8PCC0_TARER</name>
<dbReference type="EMBL" id="JAUHHV010000001">
    <property type="protein sequence ID" value="KAK1441199.1"/>
    <property type="molecule type" value="Genomic_DNA"/>
</dbReference>
<proteinExistence type="predicted"/>
<feature type="region of interest" description="Disordered" evidence="1">
    <location>
        <begin position="1"/>
        <end position="65"/>
    </location>
</feature>
<keyword evidence="3" id="KW-1185">Reference proteome</keyword>
<evidence type="ECO:0000256" key="1">
    <source>
        <dbReference type="SAM" id="MobiDB-lite"/>
    </source>
</evidence>
<evidence type="ECO:0000313" key="2">
    <source>
        <dbReference type="EMBL" id="KAK1441199.1"/>
    </source>
</evidence>
<protein>
    <submittedName>
        <fullName evidence="2">Uncharacterized protein</fullName>
    </submittedName>
</protein>
<reference evidence="2" key="1">
    <citation type="journal article" date="2023" name="bioRxiv">
        <title>Improved chromosome-level genome assembly for marigold (Tagetes erecta).</title>
        <authorList>
            <person name="Jiang F."/>
            <person name="Yuan L."/>
            <person name="Wang S."/>
            <person name="Wang H."/>
            <person name="Xu D."/>
            <person name="Wang A."/>
            <person name="Fan W."/>
        </authorList>
    </citation>
    <scope>NUCLEOTIDE SEQUENCE</scope>
    <source>
        <strain evidence="2">WSJ</strain>
        <tissue evidence="2">Leaf</tissue>
    </source>
</reference>
<feature type="compositionally biased region" description="Basic and acidic residues" evidence="1">
    <location>
        <begin position="1"/>
        <end position="11"/>
    </location>
</feature>